<dbReference type="GO" id="GO:0004867">
    <property type="term" value="F:serine-type endopeptidase inhibitor activity"/>
    <property type="evidence" value="ECO:0007669"/>
    <property type="project" value="UniProtKB-KW"/>
</dbReference>
<dbReference type="Proteomes" id="UP001153714">
    <property type="component" value="Chromosome 13"/>
</dbReference>
<dbReference type="AlphaFoldDB" id="A0A9N9QXA0"/>
<keyword evidence="3" id="KW-0722">Serine protease inhibitor</keyword>
<sequence length="396" mass="44031">MKQFIYILAVVAMAMADETSVQKLLADATNHFTAKMFAEVAKENSGKSVVMSGFSAMSPLAQLGLASVGISHDEILEVIGLPNDNATKEVFSYVSQDVRSVKGVELKIANRVFLPEGVALNEEFGVVSRDVFHSDLKQVDFTKNIEAAATINTWVEDNTNKRIKDLVKPSSLGPDTKAVLVNAIYFKGSWKNKFNPEATQDRDFHVTKDKTIQVPTMFKNGNFKFGYSQELDAKLLEIFYEGEEASFLVVLPNEIDGLKALEEKLKDPSALEKATAMMYNSDVDVYLPKFKIETTIDLKSVLSNIGISHLFDPANARLEKLLKNYDDGLYVSDAIQKAFIEVNEEGAEAAAASDFLLKRASFPPRQFVADHPFFYSLKCSKIKIFNGIYSSKHDVM</sequence>
<dbReference type="Gene3D" id="2.30.39.10">
    <property type="entry name" value="Alpha-1-antitrypsin, domain 1"/>
    <property type="match status" value="1"/>
</dbReference>
<dbReference type="InterPro" id="IPR023796">
    <property type="entry name" value="Serpin_dom"/>
</dbReference>
<dbReference type="OrthoDB" id="671595at2759"/>
<name>A0A9N9QXA0_9NEOP</name>
<dbReference type="SMART" id="SM00093">
    <property type="entry name" value="SERPIN"/>
    <property type="match status" value="1"/>
</dbReference>
<feature type="signal peptide" evidence="5">
    <location>
        <begin position="1"/>
        <end position="16"/>
    </location>
</feature>
<proteinExistence type="inferred from homology"/>
<keyword evidence="5" id="KW-0732">Signal</keyword>
<evidence type="ECO:0000256" key="5">
    <source>
        <dbReference type="SAM" id="SignalP"/>
    </source>
</evidence>
<dbReference type="SUPFAM" id="SSF56574">
    <property type="entry name" value="Serpins"/>
    <property type="match status" value="1"/>
</dbReference>
<evidence type="ECO:0000313" key="7">
    <source>
        <dbReference type="EMBL" id="CAG9785169.1"/>
    </source>
</evidence>
<dbReference type="Gene3D" id="3.30.497.10">
    <property type="entry name" value="Antithrombin, subunit I, domain 2"/>
    <property type="match status" value="1"/>
</dbReference>
<evidence type="ECO:0000256" key="3">
    <source>
        <dbReference type="ARBA" id="ARBA00022900"/>
    </source>
</evidence>
<feature type="chain" id="PRO_5040314747" description="Serpin domain-containing protein" evidence="5">
    <location>
        <begin position="17"/>
        <end position="396"/>
    </location>
</feature>
<feature type="domain" description="Serpin" evidence="6">
    <location>
        <begin position="34"/>
        <end position="392"/>
    </location>
</feature>
<dbReference type="EMBL" id="OU893344">
    <property type="protein sequence ID" value="CAG9785169.1"/>
    <property type="molecule type" value="Genomic_DNA"/>
</dbReference>
<accession>A0A9N9QXA0</accession>
<comment type="similarity">
    <text evidence="1 4">Belongs to the serpin family.</text>
</comment>
<dbReference type="PANTHER" id="PTHR11461:SF211">
    <property type="entry name" value="GH10112P-RELATED"/>
    <property type="match status" value="1"/>
</dbReference>
<dbReference type="InterPro" id="IPR036186">
    <property type="entry name" value="Serpin_sf"/>
</dbReference>
<evidence type="ECO:0000256" key="4">
    <source>
        <dbReference type="RuleBase" id="RU000411"/>
    </source>
</evidence>
<dbReference type="PANTHER" id="PTHR11461">
    <property type="entry name" value="SERINE PROTEASE INHIBITOR, SERPIN"/>
    <property type="match status" value="1"/>
</dbReference>
<dbReference type="CDD" id="cd19579">
    <property type="entry name" value="serpin1K-like"/>
    <property type="match status" value="1"/>
</dbReference>
<dbReference type="InterPro" id="IPR042178">
    <property type="entry name" value="Serpin_sf_1"/>
</dbReference>
<reference evidence="7" key="1">
    <citation type="submission" date="2021-12" db="EMBL/GenBank/DDBJ databases">
        <authorList>
            <person name="King R."/>
        </authorList>
    </citation>
    <scope>NUCLEOTIDE SEQUENCE</scope>
</reference>
<evidence type="ECO:0000256" key="2">
    <source>
        <dbReference type="ARBA" id="ARBA00022690"/>
    </source>
</evidence>
<keyword evidence="8" id="KW-1185">Reference proteome</keyword>
<protein>
    <recommendedName>
        <fullName evidence="6">Serpin domain-containing protein</fullName>
    </recommendedName>
</protein>
<evidence type="ECO:0000259" key="6">
    <source>
        <dbReference type="SMART" id="SM00093"/>
    </source>
</evidence>
<reference evidence="7" key="2">
    <citation type="submission" date="2022-10" db="EMBL/GenBank/DDBJ databases">
        <authorList>
            <consortium name="ENA_rothamsted_submissions"/>
            <consortium name="culmorum"/>
            <person name="King R."/>
        </authorList>
    </citation>
    <scope>NUCLEOTIDE SEQUENCE</scope>
</reference>
<dbReference type="InterPro" id="IPR000215">
    <property type="entry name" value="Serpin_fam"/>
</dbReference>
<evidence type="ECO:0000313" key="8">
    <source>
        <dbReference type="Proteomes" id="UP001153714"/>
    </source>
</evidence>
<dbReference type="InterPro" id="IPR042185">
    <property type="entry name" value="Serpin_sf_2"/>
</dbReference>
<organism evidence="7 8">
    <name type="scientific">Diatraea saccharalis</name>
    <name type="common">sugarcane borer</name>
    <dbReference type="NCBI Taxonomy" id="40085"/>
    <lineage>
        <taxon>Eukaryota</taxon>
        <taxon>Metazoa</taxon>
        <taxon>Ecdysozoa</taxon>
        <taxon>Arthropoda</taxon>
        <taxon>Hexapoda</taxon>
        <taxon>Insecta</taxon>
        <taxon>Pterygota</taxon>
        <taxon>Neoptera</taxon>
        <taxon>Endopterygota</taxon>
        <taxon>Lepidoptera</taxon>
        <taxon>Glossata</taxon>
        <taxon>Ditrysia</taxon>
        <taxon>Pyraloidea</taxon>
        <taxon>Crambidae</taxon>
        <taxon>Crambinae</taxon>
        <taxon>Diatraea</taxon>
    </lineage>
</organism>
<evidence type="ECO:0000256" key="1">
    <source>
        <dbReference type="ARBA" id="ARBA00009500"/>
    </source>
</evidence>
<dbReference type="GO" id="GO:0005615">
    <property type="term" value="C:extracellular space"/>
    <property type="evidence" value="ECO:0007669"/>
    <property type="project" value="InterPro"/>
</dbReference>
<keyword evidence="2" id="KW-0646">Protease inhibitor</keyword>
<gene>
    <name evidence="7" type="ORF">DIATSA_LOCUS3224</name>
</gene>
<dbReference type="Pfam" id="PF00079">
    <property type="entry name" value="Serpin"/>
    <property type="match status" value="1"/>
</dbReference>